<dbReference type="SMART" id="SM00248">
    <property type="entry name" value="ANK"/>
    <property type="match status" value="7"/>
</dbReference>
<dbReference type="Pfam" id="PF12796">
    <property type="entry name" value="Ank_2"/>
    <property type="match status" value="2"/>
</dbReference>
<organism evidence="4 5">
    <name type="scientific">Elsinoe ampelina</name>
    <dbReference type="NCBI Taxonomy" id="302913"/>
    <lineage>
        <taxon>Eukaryota</taxon>
        <taxon>Fungi</taxon>
        <taxon>Dikarya</taxon>
        <taxon>Ascomycota</taxon>
        <taxon>Pezizomycotina</taxon>
        <taxon>Dothideomycetes</taxon>
        <taxon>Dothideomycetidae</taxon>
        <taxon>Myriangiales</taxon>
        <taxon>Elsinoaceae</taxon>
        <taxon>Elsinoe</taxon>
    </lineage>
</organism>
<dbReference type="Gene3D" id="1.25.40.20">
    <property type="entry name" value="Ankyrin repeat-containing domain"/>
    <property type="match status" value="2"/>
</dbReference>
<evidence type="ECO:0000313" key="5">
    <source>
        <dbReference type="Proteomes" id="UP000799538"/>
    </source>
</evidence>
<dbReference type="Pfam" id="PF13637">
    <property type="entry name" value="Ank_4"/>
    <property type="match status" value="1"/>
</dbReference>
<keyword evidence="2 3" id="KW-0040">ANK repeat</keyword>
<evidence type="ECO:0000313" key="4">
    <source>
        <dbReference type="EMBL" id="KAF2223865.1"/>
    </source>
</evidence>
<keyword evidence="1" id="KW-0677">Repeat</keyword>
<protein>
    <submittedName>
        <fullName evidence="4">Ankyrin repeat-containing domain protein</fullName>
    </submittedName>
</protein>
<dbReference type="Proteomes" id="UP000799538">
    <property type="component" value="Unassembled WGS sequence"/>
</dbReference>
<dbReference type="PROSITE" id="PS50088">
    <property type="entry name" value="ANK_REPEAT"/>
    <property type="match status" value="1"/>
</dbReference>
<dbReference type="EMBL" id="ML992506">
    <property type="protein sequence ID" value="KAF2223865.1"/>
    <property type="molecule type" value="Genomic_DNA"/>
</dbReference>
<dbReference type="InterPro" id="IPR002110">
    <property type="entry name" value="Ankyrin_rpt"/>
</dbReference>
<keyword evidence="5" id="KW-1185">Reference proteome</keyword>
<accession>A0A6A6GDR2</accession>
<sequence length="353" mass="38190">MAAFGDYDIASAIYWSAQNNCTTCLQALSWHLEESPHGRVNESTTCYGSALAVAVDRGHRDTVSILLCGDRADPNRPGADGRTPLATAAARSHTEIISILLKDERVDANITDPRGVSPFFLACTDRSNRAVDPFLSCSKVDVSRKDNTGWNALSWACAFGPTRTVKMLLRRVEIDVNNVDSEGNSPLLRAVVEGRTDVVKILTNMLRVILARAPDTANSRDISGWSPLAWTFEPPGFPACLEVLLQYASAETLACTDYSGRTLLSIAVLWGQTAMVKMLLDHTGVDVHSRDLDGHTALFHAVKVGAVDIVRQLISRSHGPLSSHDVSAMVTVAEAHGNTEILAEVRSLVGKND</sequence>
<feature type="repeat" description="ANK" evidence="3">
    <location>
        <begin position="80"/>
        <end position="113"/>
    </location>
</feature>
<evidence type="ECO:0000256" key="1">
    <source>
        <dbReference type="ARBA" id="ARBA00022737"/>
    </source>
</evidence>
<dbReference type="AlphaFoldDB" id="A0A6A6GDR2"/>
<gene>
    <name evidence="4" type="ORF">BDZ85DRAFT_197763</name>
</gene>
<dbReference type="InterPro" id="IPR036770">
    <property type="entry name" value="Ankyrin_rpt-contain_sf"/>
</dbReference>
<name>A0A6A6GDR2_9PEZI</name>
<reference evidence="5" key="1">
    <citation type="journal article" date="2020" name="Stud. Mycol.">
        <title>101 Dothideomycetes genomes: A test case for predicting lifestyles and emergence of pathogens.</title>
        <authorList>
            <person name="Haridas S."/>
            <person name="Albert R."/>
            <person name="Binder M."/>
            <person name="Bloem J."/>
            <person name="LaButti K."/>
            <person name="Salamov A."/>
            <person name="Andreopoulos B."/>
            <person name="Baker S."/>
            <person name="Barry K."/>
            <person name="Bills G."/>
            <person name="Bluhm B."/>
            <person name="Cannon C."/>
            <person name="Castanera R."/>
            <person name="Culley D."/>
            <person name="Daum C."/>
            <person name="Ezra D."/>
            <person name="Gonzalez J."/>
            <person name="Henrissat B."/>
            <person name="Kuo A."/>
            <person name="Liang C."/>
            <person name="Lipzen A."/>
            <person name="Lutzoni F."/>
            <person name="Magnuson J."/>
            <person name="Mondo S."/>
            <person name="Nolan M."/>
            <person name="Ohm R."/>
            <person name="Pangilinan J."/>
            <person name="Park H.-J."/>
            <person name="Ramirez L."/>
            <person name="Alfaro M."/>
            <person name="Sun H."/>
            <person name="Tritt A."/>
            <person name="Yoshinaga Y."/>
            <person name="Zwiers L.-H."/>
            <person name="Turgeon B."/>
            <person name="Goodwin S."/>
            <person name="Spatafora J."/>
            <person name="Crous P."/>
            <person name="Grigoriev I."/>
        </authorList>
    </citation>
    <scope>NUCLEOTIDE SEQUENCE [LARGE SCALE GENOMIC DNA]</scope>
    <source>
        <strain evidence="5">CECT 20119</strain>
    </source>
</reference>
<dbReference type="SUPFAM" id="SSF48403">
    <property type="entry name" value="Ankyrin repeat"/>
    <property type="match status" value="1"/>
</dbReference>
<evidence type="ECO:0000256" key="2">
    <source>
        <dbReference type="ARBA" id="ARBA00023043"/>
    </source>
</evidence>
<dbReference type="PANTHER" id="PTHR24198:SF165">
    <property type="entry name" value="ANKYRIN REPEAT-CONTAINING PROTEIN-RELATED"/>
    <property type="match status" value="1"/>
</dbReference>
<dbReference type="OrthoDB" id="3945980at2759"/>
<dbReference type="PANTHER" id="PTHR24198">
    <property type="entry name" value="ANKYRIN REPEAT AND PROTEIN KINASE DOMAIN-CONTAINING PROTEIN"/>
    <property type="match status" value="1"/>
</dbReference>
<dbReference type="Pfam" id="PF00023">
    <property type="entry name" value="Ank"/>
    <property type="match status" value="1"/>
</dbReference>
<evidence type="ECO:0000256" key="3">
    <source>
        <dbReference type="PROSITE-ProRule" id="PRU00023"/>
    </source>
</evidence>
<proteinExistence type="predicted"/>
<dbReference type="PROSITE" id="PS50297">
    <property type="entry name" value="ANK_REP_REGION"/>
    <property type="match status" value="1"/>
</dbReference>